<evidence type="ECO:0000313" key="3">
    <source>
        <dbReference type="Proteomes" id="UP000813385"/>
    </source>
</evidence>
<organism evidence="2 3">
    <name type="scientific">Plectosphaerella cucumerina</name>
    <dbReference type="NCBI Taxonomy" id="40658"/>
    <lineage>
        <taxon>Eukaryota</taxon>
        <taxon>Fungi</taxon>
        <taxon>Dikarya</taxon>
        <taxon>Ascomycota</taxon>
        <taxon>Pezizomycotina</taxon>
        <taxon>Sordariomycetes</taxon>
        <taxon>Hypocreomycetidae</taxon>
        <taxon>Glomerellales</taxon>
        <taxon>Plectosphaerellaceae</taxon>
        <taxon>Plectosphaerella</taxon>
    </lineage>
</organism>
<sequence>MNSPDSTPSSPTANIEPLPADTVGHRDLQNRQPPLTNRIDYRLIKTDNGINILLAAIHSVRHVQEPPALFVSFHGACIERGSMGTISVFTIYVAQIKTTFLVDVLFMGLDCFKYVIRENNLSIQSVLESVEIPKVSMTFAIPTMPFTAHAESSSNMSTT</sequence>
<protein>
    <submittedName>
        <fullName evidence="2">Uncharacterized protein</fullName>
    </submittedName>
</protein>
<proteinExistence type="predicted"/>
<dbReference type="AlphaFoldDB" id="A0A8K0THL6"/>
<feature type="region of interest" description="Disordered" evidence="1">
    <location>
        <begin position="1"/>
        <end position="33"/>
    </location>
</feature>
<dbReference type="OrthoDB" id="26838at2759"/>
<accession>A0A8K0THL6</accession>
<name>A0A8K0THL6_9PEZI</name>
<reference evidence="2" key="1">
    <citation type="journal article" date="2021" name="Nat. Commun.">
        <title>Genetic determinants of endophytism in the Arabidopsis root mycobiome.</title>
        <authorList>
            <person name="Mesny F."/>
            <person name="Miyauchi S."/>
            <person name="Thiergart T."/>
            <person name="Pickel B."/>
            <person name="Atanasova L."/>
            <person name="Karlsson M."/>
            <person name="Huettel B."/>
            <person name="Barry K.W."/>
            <person name="Haridas S."/>
            <person name="Chen C."/>
            <person name="Bauer D."/>
            <person name="Andreopoulos W."/>
            <person name="Pangilinan J."/>
            <person name="LaButti K."/>
            <person name="Riley R."/>
            <person name="Lipzen A."/>
            <person name="Clum A."/>
            <person name="Drula E."/>
            <person name="Henrissat B."/>
            <person name="Kohler A."/>
            <person name="Grigoriev I.V."/>
            <person name="Martin F.M."/>
            <person name="Hacquard S."/>
        </authorList>
    </citation>
    <scope>NUCLEOTIDE SEQUENCE</scope>
    <source>
        <strain evidence="2">MPI-CAGE-AT-0016</strain>
    </source>
</reference>
<dbReference type="EMBL" id="JAGPXD010000003">
    <property type="protein sequence ID" value="KAH7361606.1"/>
    <property type="molecule type" value="Genomic_DNA"/>
</dbReference>
<feature type="compositionally biased region" description="Polar residues" evidence="1">
    <location>
        <begin position="1"/>
        <end position="13"/>
    </location>
</feature>
<dbReference type="Proteomes" id="UP000813385">
    <property type="component" value="Unassembled WGS sequence"/>
</dbReference>
<keyword evidence="3" id="KW-1185">Reference proteome</keyword>
<gene>
    <name evidence="2" type="ORF">B0T11DRAFT_76274</name>
</gene>
<comment type="caution">
    <text evidence="2">The sequence shown here is derived from an EMBL/GenBank/DDBJ whole genome shotgun (WGS) entry which is preliminary data.</text>
</comment>
<evidence type="ECO:0000313" key="2">
    <source>
        <dbReference type="EMBL" id="KAH7361606.1"/>
    </source>
</evidence>
<evidence type="ECO:0000256" key="1">
    <source>
        <dbReference type="SAM" id="MobiDB-lite"/>
    </source>
</evidence>